<gene>
    <name evidence="1" type="ORF">CRE_02885</name>
</gene>
<reference evidence="1" key="1">
    <citation type="submission" date="2007-07" db="EMBL/GenBank/DDBJ databases">
        <title>PCAP assembly of the Caenorhabditis remanei genome.</title>
        <authorList>
            <consortium name="The Caenorhabditis remanei Sequencing Consortium"/>
            <person name="Wilson R.K."/>
        </authorList>
    </citation>
    <scope>NUCLEOTIDE SEQUENCE [LARGE SCALE GENOMIC DNA]</scope>
    <source>
        <strain evidence="1">PB4641</strain>
    </source>
</reference>
<dbReference type="HOGENOM" id="CLU_1361547_0_0_1"/>
<organism evidence="2">
    <name type="scientific">Caenorhabditis remanei</name>
    <name type="common">Caenorhabditis vulgaris</name>
    <dbReference type="NCBI Taxonomy" id="31234"/>
    <lineage>
        <taxon>Eukaryota</taxon>
        <taxon>Metazoa</taxon>
        <taxon>Ecdysozoa</taxon>
        <taxon>Nematoda</taxon>
        <taxon>Chromadorea</taxon>
        <taxon>Rhabditida</taxon>
        <taxon>Rhabditina</taxon>
        <taxon>Rhabditomorpha</taxon>
        <taxon>Rhabditoidea</taxon>
        <taxon>Rhabditidae</taxon>
        <taxon>Peloderinae</taxon>
        <taxon>Caenorhabditis</taxon>
    </lineage>
</organism>
<evidence type="ECO:0000313" key="1">
    <source>
        <dbReference type="EMBL" id="EFO83423.1"/>
    </source>
</evidence>
<accession>E3LWG4</accession>
<sequence>MLASPPRPTIQAFFKEGMKSANIEKRFDIPSASVRTMTRGIINRKISRNFDISMNMIAMAHAPRIAESLQRHLLEISELPGLLGKKFNRAKTGASESGTDPEEVESLGIALVQSYVPIIDKKKGIIADLLRILTDYTVSHELNEMERSFEESTLQEEESEVSPPRITLYQMKYQKPRFLRIREEHPIKESTGHLKKSQNLF</sequence>
<name>E3LWG4_CAERE</name>
<protein>
    <submittedName>
        <fullName evidence="1">Uncharacterized protein</fullName>
    </submittedName>
</protein>
<dbReference type="EMBL" id="DS268417">
    <property type="protein sequence ID" value="EFO83423.1"/>
    <property type="molecule type" value="Genomic_DNA"/>
</dbReference>
<keyword evidence="2" id="KW-1185">Reference proteome</keyword>
<proteinExistence type="predicted"/>
<dbReference type="AlphaFoldDB" id="E3LWG4"/>
<evidence type="ECO:0000313" key="2">
    <source>
        <dbReference type="Proteomes" id="UP000008281"/>
    </source>
</evidence>
<dbReference type="Proteomes" id="UP000008281">
    <property type="component" value="Unassembled WGS sequence"/>
</dbReference>
<dbReference type="InParanoid" id="E3LWG4"/>